<reference evidence="1" key="1">
    <citation type="journal article" date="2015" name="Nature">
        <title>Complex archaea that bridge the gap between prokaryotes and eukaryotes.</title>
        <authorList>
            <person name="Spang A."/>
            <person name="Saw J.H."/>
            <person name="Jorgensen S.L."/>
            <person name="Zaremba-Niedzwiedzka K."/>
            <person name="Martijn J."/>
            <person name="Lind A.E."/>
            <person name="van Eijk R."/>
            <person name="Schleper C."/>
            <person name="Guy L."/>
            <person name="Ettema T.J."/>
        </authorList>
    </citation>
    <scope>NUCLEOTIDE SEQUENCE</scope>
</reference>
<accession>A0A0F9C958</accession>
<comment type="caution">
    <text evidence="1">The sequence shown here is derived from an EMBL/GenBank/DDBJ whole genome shotgun (WGS) entry which is preliminary data.</text>
</comment>
<sequence>PFGNKPAWEINSSLKTENKIQIEFFCHLAGNSSFFMFQHRGEPEAVPVILEIPIVIHWDYRGWEGNRNRCTMGCLEFTIKDYTANFHIFKKIDEAKLTDWIVQELENVPENKRKQEWIRKVSLDTIKLWLKE</sequence>
<dbReference type="AlphaFoldDB" id="A0A0F9C958"/>
<dbReference type="EMBL" id="LAZR01037201">
    <property type="protein sequence ID" value="KKL22817.1"/>
    <property type="molecule type" value="Genomic_DNA"/>
</dbReference>
<protein>
    <submittedName>
        <fullName evidence="1">Uncharacterized protein</fullName>
    </submittedName>
</protein>
<name>A0A0F9C958_9ZZZZ</name>
<evidence type="ECO:0000313" key="1">
    <source>
        <dbReference type="EMBL" id="KKL22817.1"/>
    </source>
</evidence>
<organism evidence="1">
    <name type="scientific">marine sediment metagenome</name>
    <dbReference type="NCBI Taxonomy" id="412755"/>
    <lineage>
        <taxon>unclassified sequences</taxon>
        <taxon>metagenomes</taxon>
        <taxon>ecological metagenomes</taxon>
    </lineage>
</organism>
<feature type="non-terminal residue" evidence="1">
    <location>
        <position position="1"/>
    </location>
</feature>
<proteinExistence type="predicted"/>
<gene>
    <name evidence="1" type="ORF">LCGC14_2431640</name>
</gene>